<dbReference type="AlphaFoldDB" id="K0RCE7"/>
<evidence type="ECO:0000256" key="1">
    <source>
        <dbReference type="SAM" id="MobiDB-lite"/>
    </source>
</evidence>
<organism evidence="2 3">
    <name type="scientific">Thalassiosira oceanica</name>
    <name type="common">Marine diatom</name>
    <dbReference type="NCBI Taxonomy" id="159749"/>
    <lineage>
        <taxon>Eukaryota</taxon>
        <taxon>Sar</taxon>
        <taxon>Stramenopiles</taxon>
        <taxon>Ochrophyta</taxon>
        <taxon>Bacillariophyta</taxon>
        <taxon>Coscinodiscophyceae</taxon>
        <taxon>Thalassiosirophycidae</taxon>
        <taxon>Thalassiosirales</taxon>
        <taxon>Thalassiosiraceae</taxon>
        <taxon>Thalassiosira</taxon>
    </lineage>
</organism>
<dbReference type="EMBL" id="AGNL01047589">
    <property type="protein sequence ID" value="EJK46706.1"/>
    <property type="molecule type" value="Genomic_DNA"/>
</dbReference>
<feature type="compositionally biased region" description="Acidic residues" evidence="1">
    <location>
        <begin position="1"/>
        <end position="32"/>
    </location>
</feature>
<proteinExistence type="predicted"/>
<evidence type="ECO:0000313" key="3">
    <source>
        <dbReference type="Proteomes" id="UP000266841"/>
    </source>
</evidence>
<reference evidence="2 3" key="1">
    <citation type="journal article" date="2012" name="Genome Biol.">
        <title>Genome and low-iron response of an oceanic diatom adapted to chronic iron limitation.</title>
        <authorList>
            <person name="Lommer M."/>
            <person name="Specht M."/>
            <person name="Roy A.S."/>
            <person name="Kraemer L."/>
            <person name="Andreson R."/>
            <person name="Gutowska M.A."/>
            <person name="Wolf J."/>
            <person name="Bergner S.V."/>
            <person name="Schilhabel M.B."/>
            <person name="Klostermeier U.C."/>
            <person name="Beiko R.G."/>
            <person name="Rosenstiel P."/>
            <person name="Hippler M."/>
            <person name="Laroche J."/>
        </authorList>
    </citation>
    <scope>NUCLEOTIDE SEQUENCE [LARGE SCALE GENOMIC DNA]</scope>
    <source>
        <strain evidence="2 3">CCMP1005</strain>
    </source>
</reference>
<feature type="compositionally biased region" description="Low complexity" evidence="1">
    <location>
        <begin position="36"/>
        <end position="55"/>
    </location>
</feature>
<name>K0RCE7_THAOC</name>
<sequence length="84" mass="9143">MDTDSEFEDGSAADMDAPEDDTGTSGYDEDAGEPFTTATSTTTVTTGSTSTPRRTNSTLLQNFRLYERKRRRGGQLVELIITGK</sequence>
<comment type="caution">
    <text evidence="2">The sequence shown here is derived from an EMBL/GenBank/DDBJ whole genome shotgun (WGS) entry which is preliminary data.</text>
</comment>
<evidence type="ECO:0000313" key="2">
    <source>
        <dbReference type="EMBL" id="EJK46706.1"/>
    </source>
</evidence>
<feature type="region of interest" description="Disordered" evidence="1">
    <location>
        <begin position="1"/>
        <end position="55"/>
    </location>
</feature>
<gene>
    <name evidence="2" type="ORF">THAOC_34612</name>
</gene>
<protein>
    <submittedName>
        <fullName evidence="2">Uncharacterized protein</fullName>
    </submittedName>
</protein>
<dbReference type="Proteomes" id="UP000266841">
    <property type="component" value="Unassembled WGS sequence"/>
</dbReference>
<keyword evidence="3" id="KW-1185">Reference proteome</keyword>
<accession>K0RCE7</accession>